<dbReference type="PROSITE" id="PS50928">
    <property type="entry name" value="ABC_TM1"/>
    <property type="match status" value="2"/>
</dbReference>
<dbReference type="InterPro" id="IPR035906">
    <property type="entry name" value="MetI-like_sf"/>
</dbReference>
<gene>
    <name evidence="10" type="ORF">JCM19235_4238</name>
</gene>
<dbReference type="SUPFAM" id="SSF161098">
    <property type="entry name" value="MetI-like"/>
    <property type="match status" value="2"/>
</dbReference>
<feature type="transmembrane region" description="Helical" evidence="8">
    <location>
        <begin position="126"/>
        <end position="149"/>
    </location>
</feature>
<evidence type="ECO:0000313" key="11">
    <source>
        <dbReference type="Proteomes" id="UP000029228"/>
    </source>
</evidence>
<dbReference type="EMBL" id="BBMR01000005">
    <property type="protein sequence ID" value="GAL20038.1"/>
    <property type="molecule type" value="Genomic_DNA"/>
</dbReference>
<keyword evidence="11" id="KW-1185">Reference proteome</keyword>
<evidence type="ECO:0000313" key="10">
    <source>
        <dbReference type="EMBL" id="GAL20038.1"/>
    </source>
</evidence>
<comment type="similarity">
    <text evidence="8">Belongs to the binding-protein-dependent transport system permease family.</text>
</comment>
<feature type="transmembrane region" description="Helical" evidence="8">
    <location>
        <begin position="83"/>
        <end position="106"/>
    </location>
</feature>
<evidence type="ECO:0000256" key="5">
    <source>
        <dbReference type="ARBA" id="ARBA00022692"/>
    </source>
</evidence>
<feature type="transmembrane region" description="Helical" evidence="8">
    <location>
        <begin position="235"/>
        <end position="256"/>
    </location>
</feature>
<name>A0A090RZU1_9VIBR</name>
<feature type="transmembrane region" description="Helical" evidence="8">
    <location>
        <begin position="514"/>
        <end position="536"/>
    </location>
</feature>
<keyword evidence="5 8" id="KW-0812">Transmembrane</keyword>
<evidence type="ECO:0000256" key="6">
    <source>
        <dbReference type="ARBA" id="ARBA00022989"/>
    </source>
</evidence>
<dbReference type="CDD" id="cd06261">
    <property type="entry name" value="TM_PBP2"/>
    <property type="match status" value="2"/>
</dbReference>
<dbReference type="GO" id="GO:0005886">
    <property type="term" value="C:plasma membrane"/>
    <property type="evidence" value="ECO:0007669"/>
    <property type="project" value="UniProtKB-SubCell"/>
</dbReference>
<evidence type="ECO:0000256" key="1">
    <source>
        <dbReference type="ARBA" id="ARBA00004429"/>
    </source>
</evidence>
<comment type="caution">
    <text evidence="10">The sequence shown here is derived from an EMBL/GenBank/DDBJ whole genome shotgun (WGS) entry which is preliminary data.</text>
</comment>
<dbReference type="GO" id="GO:0055085">
    <property type="term" value="P:transmembrane transport"/>
    <property type="evidence" value="ECO:0007669"/>
    <property type="project" value="InterPro"/>
</dbReference>
<feature type="transmembrane region" description="Helical" evidence="8">
    <location>
        <begin position="47"/>
        <end position="71"/>
    </location>
</feature>
<feature type="transmembrane region" description="Helical" evidence="8">
    <location>
        <begin position="379"/>
        <end position="400"/>
    </location>
</feature>
<feature type="transmembrane region" description="Helical" evidence="8">
    <location>
        <begin position="412"/>
        <end position="432"/>
    </location>
</feature>
<dbReference type="AlphaFoldDB" id="A0A090RZU1"/>
<feature type="transmembrane region" description="Helical" evidence="8">
    <location>
        <begin position="174"/>
        <end position="196"/>
    </location>
</feature>
<keyword evidence="3" id="KW-1003">Cell membrane</keyword>
<feature type="transmembrane region" description="Helical" evidence="8">
    <location>
        <begin position="461"/>
        <end position="480"/>
    </location>
</feature>
<dbReference type="Gene3D" id="1.10.3720.10">
    <property type="entry name" value="MetI-like"/>
    <property type="match status" value="2"/>
</dbReference>
<dbReference type="OrthoDB" id="27542at2"/>
<accession>A0A090RZU1</accession>
<dbReference type="PANTHER" id="PTHR43357:SF3">
    <property type="entry name" value="FE(3+)-TRANSPORT SYSTEM PERMEASE PROTEIN FBPB 2"/>
    <property type="match status" value="1"/>
</dbReference>
<dbReference type="PANTHER" id="PTHR43357">
    <property type="entry name" value="INNER MEMBRANE ABC TRANSPORTER PERMEASE PROTEIN YDCV"/>
    <property type="match status" value="1"/>
</dbReference>
<feature type="domain" description="ABC transmembrane type-1" evidence="9">
    <location>
        <begin position="48"/>
        <end position="249"/>
    </location>
</feature>
<reference evidence="10 11" key="2">
    <citation type="submission" date="2014-09" db="EMBL/GenBank/DDBJ databases">
        <authorList>
            <consortium name="NBRP consortium"/>
            <person name="Sawabe T."/>
            <person name="Meirelles P."/>
            <person name="Nakanishi M."/>
            <person name="Sayaka M."/>
            <person name="Hattori M."/>
            <person name="Ohkuma M."/>
        </authorList>
    </citation>
    <scope>NUCLEOTIDE SEQUENCE [LARGE SCALE GENOMIC DNA]</scope>
    <source>
        <strain evidence="11">JCM19235</strain>
    </source>
</reference>
<keyword evidence="2 8" id="KW-0813">Transport</keyword>
<sequence>MLLALLSLSILVLMPMGTILINSAYQDGHWHLTSLFRQLVDSYTLSVLWNSIQLAFLVTIVATLFAAPLAWITVKTEIGRHKWLDIVILIPFMTPPFIDSMGWMIFMRPRGYLEQLLPGLAGLQTGFFSLAGMVLIMSLSLFPFMYLVIKNSLLRINASVEEAAIIYGASKLRILLKVFLPLLISGYLMGALLVFVKTISEFGTPATLGKQIGYYVLTTEIHRFTSTWPIDFVKASVLSLVLLTTSMLMWMGQLYISNNYQYQLISGKGNKLRIIALSPWQHSACWLVIAFILALSIGIPYFSIAATALIDLAGLGLSWDNLTFKHFAEVFSFESEAFSALLNSIQLSLYAATICTALGIWYGLTVVRGQSHLTKIIDFASLLSNTVPGIVVVFGLILFWNSPSNPLPLYNTKGMLIITYVVLFLPYTVQYVKSAAEQISSNLNDAAEVSGASEFYRFSRVTLPLILPGVIAGWAMSFIIGQRELVGSLMVKPPGFETSATFIFSEFDQGNTSLAMATALVVVSVTVSMLAGLKVIESRQGVR</sequence>
<dbReference type="InterPro" id="IPR000515">
    <property type="entry name" value="MetI-like"/>
</dbReference>
<dbReference type="Pfam" id="PF00528">
    <property type="entry name" value="BPD_transp_1"/>
    <property type="match status" value="2"/>
</dbReference>
<feature type="transmembrane region" description="Helical" evidence="8">
    <location>
        <begin position="347"/>
        <end position="367"/>
    </location>
</feature>
<comment type="subcellular location">
    <subcellularLocation>
        <location evidence="1">Cell inner membrane</location>
        <topology evidence="1">Multi-pass membrane protein</topology>
    </subcellularLocation>
    <subcellularLocation>
        <location evidence="8">Cell membrane</location>
        <topology evidence="8">Multi-pass membrane protein</topology>
    </subcellularLocation>
</comment>
<evidence type="ECO:0000256" key="7">
    <source>
        <dbReference type="ARBA" id="ARBA00023136"/>
    </source>
</evidence>
<protein>
    <submittedName>
        <fullName evidence="10">Ferric iron ABC transporter permease protein</fullName>
    </submittedName>
</protein>
<feature type="domain" description="ABC transmembrane type-1" evidence="9">
    <location>
        <begin position="341"/>
        <end position="531"/>
    </location>
</feature>
<reference evidence="10 11" key="1">
    <citation type="submission" date="2014-09" db="EMBL/GenBank/DDBJ databases">
        <title>Vibrio maritimus JCM 19235. (C45) whole genome shotgun sequence.</title>
        <authorList>
            <person name="Sawabe T."/>
            <person name="Meirelles P."/>
            <person name="Nakanishi M."/>
            <person name="Sayaka M."/>
            <person name="Hattori M."/>
            <person name="Ohkuma M."/>
        </authorList>
    </citation>
    <scope>NUCLEOTIDE SEQUENCE [LARGE SCALE GENOMIC DNA]</scope>
    <source>
        <strain evidence="11">JCM19235</strain>
    </source>
</reference>
<keyword evidence="6 8" id="KW-1133">Transmembrane helix</keyword>
<keyword evidence="4" id="KW-0997">Cell inner membrane</keyword>
<dbReference type="STRING" id="990268.JCM19235_4238"/>
<dbReference type="Proteomes" id="UP000029228">
    <property type="component" value="Unassembled WGS sequence"/>
</dbReference>
<evidence type="ECO:0000256" key="4">
    <source>
        <dbReference type="ARBA" id="ARBA00022519"/>
    </source>
</evidence>
<proteinExistence type="inferred from homology"/>
<evidence type="ECO:0000256" key="2">
    <source>
        <dbReference type="ARBA" id="ARBA00022448"/>
    </source>
</evidence>
<keyword evidence="7 8" id="KW-0472">Membrane</keyword>
<evidence type="ECO:0000256" key="8">
    <source>
        <dbReference type="RuleBase" id="RU363032"/>
    </source>
</evidence>
<organism evidence="10 11">
    <name type="scientific">Vibrio maritimus</name>
    <dbReference type="NCBI Taxonomy" id="990268"/>
    <lineage>
        <taxon>Bacteria</taxon>
        <taxon>Pseudomonadati</taxon>
        <taxon>Pseudomonadota</taxon>
        <taxon>Gammaproteobacteria</taxon>
        <taxon>Vibrionales</taxon>
        <taxon>Vibrionaceae</taxon>
        <taxon>Vibrio</taxon>
    </lineage>
</organism>
<feature type="transmembrane region" description="Helical" evidence="8">
    <location>
        <begin position="284"/>
        <end position="310"/>
    </location>
</feature>
<evidence type="ECO:0000256" key="3">
    <source>
        <dbReference type="ARBA" id="ARBA00022475"/>
    </source>
</evidence>
<evidence type="ECO:0000259" key="9">
    <source>
        <dbReference type="PROSITE" id="PS50928"/>
    </source>
</evidence>